<reference evidence="2 3" key="1">
    <citation type="submission" date="2017-08" db="EMBL/GenBank/DDBJ databases">
        <title>Infants hospitalized years apart are colonized by the same room-sourced microbial strains.</title>
        <authorList>
            <person name="Brooks B."/>
            <person name="Olm M.R."/>
            <person name="Firek B.A."/>
            <person name="Baker R."/>
            <person name="Thomas B.C."/>
            <person name="Morowitz M.J."/>
            <person name="Banfield J.F."/>
        </authorList>
    </citation>
    <scope>NUCLEOTIDE SEQUENCE [LARGE SCALE GENOMIC DNA]</scope>
    <source>
        <strain evidence="2">S2_012_000_R2_81</strain>
    </source>
</reference>
<feature type="domain" description="Carrier" evidence="1">
    <location>
        <begin position="6"/>
        <end position="61"/>
    </location>
</feature>
<evidence type="ECO:0000313" key="2">
    <source>
        <dbReference type="EMBL" id="PZP31333.1"/>
    </source>
</evidence>
<organism evidence="2 3">
    <name type="scientific">Roseateles depolymerans</name>
    <dbReference type="NCBI Taxonomy" id="76731"/>
    <lineage>
        <taxon>Bacteria</taxon>
        <taxon>Pseudomonadati</taxon>
        <taxon>Pseudomonadota</taxon>
        <taxon>Betaproteobacteria</taxon>
        <taxon>Burkholderiales</taxon>
        <taxon>Sphaerotilaceae</taxon>
        <taxon>Roseateles</taxon>
    </lineage>
</organism>
<gene>
    <name evidence="2" type="ORF">DI603_13305</name>
</gene>
<proteinExistence type="predicted"/>
<sequence length="79" mass="8768">MSNQDLLRNAFITVLGLPAEQVDDRLTYGSVAQWDSVAHMSLITELEEVFGVMLETEDIIGMSSMVEARRILGKHGIAF</sequence>
<comment type="caution">
    <text evidence="2">The sequence shown here is derived from an EMBL/GenBank/DDBJ whole genome shotgun (WGS) entry which is preliminary data.</text>
</comment>
<dbReference type="SUPFAM" id="SSF47336">
    <property type="entry name" value="ACP-like"/>
    <property type="match status" value="1"/>
</dbReference>
<evidence type="ECO:0000313" key="3">
    <source>
        <dbReference type="Proteomes" id="UP000249633"/>
    </source>
</evidence>
<accession>A0A2W5DL00</accession>
<dbReference type="Pfam" id="PF00550">
    <property type="entry name" value="PP-binding"/>
    <property type="match status" value="1"/>
</dbReference>
<evidence type="ECO:0000259" key="1">
    <source>
        <dbReference type="Pfam" id="PF00550"/>
    </source>
</evidence>
<dbReference type="Gene3D" id="1.10.1200.10">
    <property type="entry name" value="ACP-like"/>
    <property type="match status" value="1"/>
</dbReference>
<dbReference type="AlphaFoldDB" id="A0A2W5DL00"/>
<dbReference type="Proteomes" id="UP000249633">
    <property type="component" value="Unassembled WGS sequence"/>
</dbReference>
<protein>
    <submittedName>
        <fullName evidence="2">Acyl carrier protein</fullName>
    </submittedName>
</protein>
<dbReference type="InterPro" id="IPR036736">
    <property type="entry name" value="ACP-like_sf"/>
</dbReference>
<dbReference type="EMBL" id="QFOD01000011">
    <property type="protein sequence ID" value="PZP31333.1"/>
    <property type="molecule type" value="Genomic_DNA"/>
</dbReference>
<dbReference type="InterPro" id="IPR009081">
    <property type="entry name" value="PP-bd_ACP"/>
</dbReference>
<name>A0A2W5DL00_9BURK</name>